<protein>
    <submittedName>
        <fullName evidence="2">Uncharacterized protein</fullName>
    </submittedName>
</protein>
<evidence type="ECO:0000313" key="2">
    <source>
        <dbReference type="EMBL" id="GJT59133.1"/>
    </source>
</evidence>
<evidence type="ECO:0000256" key="1">
    <source>
        <dbReference type="SAM" id="MobiDB-lite"/>
    </source>
</evidence>
<dbReference type="EMBL" id="BQNB010017082">
    <property type="protein sequence ID" value="GJT59133.1"/>
    <property type="molecule type" value="Genomic_DNA"/>
</dbReference>
<feature type="compositionally biased region" description="Basic and acidic residues" evidence="1">
    <location>
        <begin position="17"/>
        <end position="27"/>
    </location>
</feature>
<organism evidence="2 3">
    <name type="scientific">Tanacetum coccineum</name>
    <dbReference type="NCBI Taxonomy" id="301880"/>
    <lineage>
        <taxon>Eukaryota</taxon>
        <taxon>Viridiplantae</taxon>
        <taxon>Streptophyta</taxon>
        <taxon>Embryophyta</taxon>
        <taxon>Tracheophyta</taxon>
        <taxon>Spermatophyta</taxon>
        <taxon>Magnoliopsida</taxon>
        <taxon>eudicotyledons</taxon>
        <taxon>Gunneridae</taxon>
        <taxon>Pentapetalae</taxon>
        <taxon>asterids</taxon>
        <taxon>campanulids</taxon>
        <taxon>Asterales</taxon>
        <taxon>Asteraceae</taxon>
        <taxon>Asteroideae</taxon>
        <taxon>Anthemideae</taxon>
        <taxon>Anthemidinae</taxon>
        <taxon>Tanacetum</taxon>
    </lineage>
</organism>
<dbReference type="Proteomes" id="UP001151760">
    <property type="component" value="Unassembled WGS sequence"/>
</dbReference>
<comment type="caution">
    <text evidence="2">The sequence shown here is derived from an EMBL/GenBank/DDBJ whole genome shotgun (WGS) entry which is preliminary data.</text>
</comment>
<accession>A0ABQ5F8C5</accession>
<evidence type="ECO:0000313" key="3">
    <source>
        <dbReference type="Proteomes" id="UP001151760"/>
    </source>
</evidence>
<feature type="region of interest" description="Disordered" evidence="1">
    <location>
        <begin position="1"/>
        <end position="83"/>
    </location>
</feature>
<gene>
    <name evidence="2" type="ORF">Tco_1002666</name>
</gene>
<name>A0ABQ5F8C5_9ASTR</name>
<reference evidence="2" key="2">
    <citation type="submission" date="2022-01" db="EMBL/GenBank/DDBJ databases">
        <authorList>
            <person name="Yamashiro T."/>
            <person name="Shiraishi A."/>
            <person name="Satake H."/>
            <person name="Nakayama K."/>
        </authorList>
    </citation>
    <scope>NUCLEOTIDE SEQUENCE</scope>
</reference>
<sequence length="95" mass="10732">MWQSQAPRHHRGAPAHTRSERVLEKPNEPPLPEGHTSGSGEGRMEHQFELMANVPITPYDSPLLGGYTSRSDEEAEEESTMESELIKFIKSMLEE</sequence>
<keyword evidence="3" id="KW-1185">Reference proteome</keyword>
<reference evidence="2" key="1">
    <citation type="journal article" date="2022" name="Int. J. Mol. Sci.">
        <title>Draft Genome of Tanacetum Coccineum: Genomic Comparison of Closely Related Tanacetum-Family Plants.</title>
        <authorList>
            <person name="Yamashiro T."/>
            <person name="Shiraishi A."/>
            <person name="Nakayama K."/>
            <person name="Satake H."/>
        </authorList>
    </citation>
    <scope>NUCLEOTIDE SEQUENCE</scope>
</reference>
<proteinExistence type="predicted"/>